<feature type="domain" description="JmjC" evidence="4">
    <location>
        <begin position="106"/>
        <end position="261"/>
    </location>
</feature>
<keyword evidence="3" id="KW-0408">Iron</keyword>
<evidence type="ECO:0000256" key="3">
    <source>
        <dbReference type="ARBA" id="ARBA00023004"/>
    </source>
</evidence>
<dbReference type="CDD" id="cd02208">
    <property type="entry name" value="cupin_RmlC-like"/>
    <property type="match status" value="1"/>
</dbReference>
<dbReference type="PROSITE" id="PS51184">
    <property type="entry name" value="JMJC"/>
    <property type="match status" value="1"/>
</dbReference>
<dbReference type="Proteomes" id="UP000564378">
    <property type="component" value="Unassembled WGS sequence"/>
</dbReference>
<dbReference type="InterPro" id="IPR003347">
    <property type="entry name" value="JmjC_dom"/>
</dbReference>
<dbReference type="RefSeq" id="WP_185799763.1">
    <property type="nucleotide sequence ID" value="NZ_JACJVJ010000001.1"/>
</dbReference>
<keyword evidence="6" id="KW-1185">Reference proteome</keyword>
<evidence type="ECO:0000256" key="2">
    <source>
        <dbReference type="ARBA" id="ARBA00022723"/>
    </source>
</evidence>
<evidence type="ECO:0000313" key="5">
    <source>
        <dbReference type="EMBL" id="MBC2776483.1"/>
    </source>
</evidence>
<protein>
    <recommendedName>
        <fullName evidence="4">JmjC domain-containing protein</fullName>
    </recommendedName>
</protein>
<dbReference type="InterPro" id="IPR039994">
    <property type="entry name" value="NO66-like"/>
</dbReference>
<dbReference type="GO" id="GO:0032453">
    <property type="term" value="F:histone H3K4 demethylase activity"/>
    <property type="evidence" value="ECO:0007669"/>
    <property type="project" value="TreeGrafter"/>
</dbReference>
<organism evidence="5 6">
    <name type="scientific">Parasphingopyxis marina</name>
    <dbReference type="NCBI Taxonomy" id="2761622"/>
    <lineage>
        <taxon>Bacteria</taxon>
        <taxon>Pseudomonadati</taxon>
        <taxon>Pseudomonadota</taxon>
        <taxon>Alphaproteobacteria</taxon>
        <taxon>Sphingomonadales</taxon>
        <taxon>Sphingomonadaceae</taxon>
        <taxon>Parasphingopyxis</taxon>
    </lineage>
</organism>
<keyword evidence="2" id="KW-0479">Metal-binding</keyword>
<evidence type="ECO:0000313" key="6">
    <source>
        <dbReference type="Proteomes" id="UP000564378"/>
    </source>
</evidence>
<accession>A0A842HVE8</accession>
<evidence type="ECO:0000256" key="1">
    <source>
        <dbReference type="ARBA" id="ARBA00001954"/>
    </source>
</evidence>
<dbReference type="PANTHER" id="PTHR13096">
    <property type="entry name" value="MINA53 MYC INDUCED NUCLEAR ANTIGEN"/>
    <property type="match status" value="1"/>
</dbReference>
<dbReference type="GO" id="GO:0046872">
    <property type="term" value="F:metal ion binding"/>
    <property type="evidence" value="ECO:0007669"/>
    <property type="project" value="UniProtKB-KW"/>
</dbReference>
<dbReference type="SUPFAM" id="SSF51197">
    <property type="entry name" value="Clavaminate synthase-like"/>
    <property type="match status" value="1"/>
</dbReference>
<evidence type="ECO:0000259" key="4">
    <source>
        <dbReference type="PROSITE" id="PS51184"/>
    </source>
</evidence>
<dbReference type="Pfam" id="PF08007">
    <property type="entry name" value="JmjC_2"/>
    <property type="match status" value="1"/>
</dbReference>
<comment type="cofactor">
    <cofactor evidence="1">
        <name>Fe(2+)</name>
        <dbReference type="ChEBI" id="CHEBI:29033"/>
    </cofactor>
</comment>
<dbReference type="AlphaFoldDB" id="A0A842HVE8"/>
<dbReference type="Gene3D" id="2.60.120.650">
    <property type="entry name" value="Cupin"/>
    <property type="match status" value="1"/>
</dbReference>
<sequence length="414" mass="46453">MALHRPTDIEIMHKYDPTQNLPAECLAALKRVLDPVDPSQFFTEIFEERWHVISRGEPGRFDDLVSVSTLDDFIAGNILFAGMIDATRAEPQIRRDAFTLENDQIDRSALLRLYQDKATIIAPHLHSHHKPLGDFVRALETVFSASMQTNVYLTPPGAKGFRTHYDNHDVFVMQVSGAKSWRLYDEPVGKPFRGEGFEPGVHEIGEPEEEFVLRAGDTVYIPRGMMHDAQAHDDEASLHITLGLVTKTWADVVLEAISKAALETEGLRRALPPGYANRDFDREPARAQFRAFVEELAAKAEIDEPLDVIAEDYLKSRVPDMAGIIRYASERIAEDQRYQAAENGLYRIIEDEESGEFAVVTRGGASEFIGSKRPAFDRALSGDAFVRADLPEISEEDGIDLIRRLLSRGLVHAL</sequence>
<comment type="caution">
    <text evidence="5">The sequence shown here is derived from an EMBL/GenBank/DDBJ whole genome shotgun (WGS) entry which is preliminary data.</text>
</comment>
<dbReference type="GO" id="GO:0051864">
    <property type="term" value="F:histone H3K36 demethylase activity"/>
    <property type="evidence" value="ECO:0007669"/>
    <property type="project" value="TreeGrafter"/>
</dbReference>
<reference evidence="5 6" key="1">
    <citation type="submission" date="2020-08" db="EMBL/GenBank/DDBJ databases">
        <title>Draft genome sequence of Parasphingopyxis sp. GrpM-11.</title>
        <authorList>
            <person name="Oh J."/>
            <person name="Roh D.-H."/>
        </authorList>
    </citation>
    <scope>NUCLEOTIDE SEQUENCE [LARGE SCALE GENOMIC DNA]</scope>
    <source>
        <strain evidence="5 6">GrpM-11</strain>
    </source>
</reference>
<gene>
    <name evidence="5" type="ORF">H6P80_02495</name>
</gene>
<name>A0A842HVE8_9SPHN</name>
<proteinExistence type="predicted"/>
<dbReference type="PANTHER" id="PTHR13096:SF9">
    <property type="entry name" value="BIFUNCTIONAL LYSINE-SPECIFIC DEMETHYLASE AND HISTIDYL-HYDROXYLASE"/>
    <property type="match status" value="1"/>
</dbReference>
<dbReference type="EMBL" id="JACJVJ010000001">
    <property type="protein sequence ID" value="MBC2776483.1"/>
    <property type="molecule type" value="Genomic_DNA"/>
</dbReference>